<dbReference type="OMA" id="YEFANAP"/>
<dbReference type="STRING" id="1365824.V5EU21"/>
<dbReference type="GO" id="GO:0035091">
    <property type="term" value="F:phosphatidylinositol binding"/>
    <property type="evidence" value="ECO:0007669"/>
    <property type="project" value="TreeGrafter"/>
</dbReference>
<organism evidence="5 6">
    <name type="scientific">Kalmanozyma brasiliensis (strain GHG001)</name>
    <name type="common">Yeast</name>
    <name type="synonym">Pseudozyma brasiliensis</name>
    <dbReference type="NCBI Taxonomy" id="1365824"/>
    <lineage>
        <taxon>Eukaryota</taxon>
        <taxon>Fungi</taxon>
        <taxon>Dikarya</taxon>
        <taxon>Basidiomycota</taxon>
        <taxon>Ustilaginomycotina</taxon>
        <taxon>Ustilaginomycetes</taxon>
        <taxon>Ustilaginales</taxon>
        <taxon>Ustilaginaceae</taxon>
        <taxon>Kalmanozyma</taxon>
    </lineage>
</organism>
<dbReference type="PRINTS" id="PR00452">
    <property type="entry name" value="SH3DOMAIN"/>
</dbReference>
<dbReference type="Pfam" id="PF04366">
    <property type="entry name" value="Ysc84"/>
    <property type="match status" value="1"/>
</dbReference>
<protein>
    <recommendedName>
        <fullName evidence="4">SH3 domain-containing protein</fullName>
    </recommendedName>
</protein>
<keyword evidence="6" id="KW-1185">Reference proteome</keyword>
<proteinExistence type="predicted"/>
<feature type="compositionally biased region" description="Low complexity" evidence="3">
    <location>
        <begin position="340"/>
        <end position="350"/>
    </location>
</feature>
<dbReference type="Proteomes" id="UP000019377">
    <property type="component" value="Unassembled WGS sequence"/>
</dbReference>
<feature type="domain" description="SH3" evidence="4">
    <location>
        <begin position="476"/>
        <end position="533"/>
    </location>
</feature>
<sequence>MPIDLKKKLKTDDPKWDKLKQGFKKVETGTWNVLAPVGQWTNRTAGKFGAESFWPTELALECDKAARILRTFTTKGASVEVDESNAAGISDQNAIIPPAAPKVDANGKKIKDPHKYDSRKTQKVIRRIPPKVLEKAHGLAIFTVFRTGFGLSAASGSGVVVSRLPDGSWSAPSGLLIHTIGYGFLIGLDVYDVVLVLRTQKAVEAFKRPKVSLGGELSMALGPVGNGAMVETGVEAAPCWSYVKSKGFYAGLQLDGTIVLKRDDENARFYQTPGITVDNILSGQLQRPAPAAVLPLWQTIYAAEGRPQLMGTDRIPDGTTPGDLVLTEEDMKEANSYAEQEQQYLQQHSQGAGAAVAPVGSLSGRRVPPPPAGSGPSNVVGTTVPVSQSHADLPPDYEFANAPINAQGGKQLSDPASTQPFQPSSDAAPPNPFTHPSDVSSGPAHYETAEQEKARLQQQYSSAPTSSVPVTHPGSSLPVRVQALYDFAGQEQDDLSFSMGDIIQVTGQEDEMWWRGTLNGRSGIFPYNYCRPL</sequence>
<dbReference type="InterPro" id="IPR007461">
    <property type="entry name" value="Ysc84_actin-binding"/>
</dbReference>
<evidence type="ECO:0000313" key="6">
    <source>
        <dbReference type="Proteomes" id="UP000019377"/>
    </source>
</evidence>
<dbReference type="GeneID" id="27420717"/>
<dbReference type="PANTHER" id="PTHR15629">
    <property type="entry name" value="SH3YL1 PROTEIN"/>
    <property type="match status" value="1"/>
</dbReference>
<dbReference type="Pfam" id="PF00018">
    <property type="entry name" value="SH3_1"/>
    <property type="match status" value="1"/>
</dbReference>
<name>V5EU21_KALBG</name>
<dbReference type="eggNOG" id="KOG2070">
    <property type="taxonomic scope" value="Eukaryota"/>
</dbReference>
<dbReference type="PANTHER" id="PTHR15629:SF8">
    <property type="entry name" value="DUF500 DOMAIN PROTEIN (AFU_ORTHOLOGUE AFUA_5G07310)"/>
    <property type="match status" value="1"/>
</dbReference>
<reference evidence="6" key="1">
    <citation type="journal article" date="2013" name="Genome Announc.">
        <title>Draft genome sequence of Pseudozyma brasiliensis sp. nov. strain GHG001, a high producer of endo-1,4-xylanase isolated from an insect pest of sugarcane.</title>
        <authorList>
            <person name="Oliveira J.V.D.C."/>
            <person name="dos Santos R.A.C."/>
            <person name="Borges T.A."/>
            <person name="Riano-Pachon D.M."/>
            <person name="Goldman G.H."/>
        </authorList>
    </citation>
    <scope>NUCLEOTIDE SEQUENCE [LARGE SCALE GENOMIC DNA]</scope>
    <source>
        <strain evidence="6">GHG001</strain>
    </source>
</reference>
<dbReference type="RefSeq" id="XP_016291577.1">
    <property type="nucleotide sequence ID" value="XM_016438039.1"/>
</dbReference>
<dbReference type="PROSITE" id="PS50002">
    <property type="entry name" value="SH3"/>
    <property type="match status" value="1"/>
</dbReference>
<dbReference type="SUPFAM" id="SSF50044">
    <property type="entry name" value="SH3-domain"/>
    <property type="match status" value="1"/>
</dbReference>
<dbReference type="SMART" id="SM00326">
    <property type="entry name" value="SH3"/>
    <property type="match status" value="1"/>
</dbReference>
<dbReference type="InterPro" id="IPR036028">
    <property type="entry name" value="SH3-like_dom_sf"/>
</dbReference>
<dbReference type="FunFam" id="2.30.30.40:FF:000072">
    <property type="entry name" value="Unconventional Myosin IB"/>
    <property type="match status" value="1"/>
</dbReference>
<gene>
    <name evidence="5" type="ORF">PSEUBRA_SCAF3g04102</name>
</gene>
<evidence type="ECO:0000256" key="3">
    <source>
        <dbReference type="SAM" id="MobiDB-lite"/>
    </source>
</evidence>
<evidence type="ECO:0000313" key="5">
    <source>
        <dbReference type="EMBL" id="EST06588.1"/>
    </source>
</evidence>
<keyword evidence="1 2" id="KW-0728">SH3 domain</keyword>
<dbReference type="Gene3D" id="2.30.30.40">
    <property type="entry name" value="SH3 Domains"/>
    <property type="match status" value="1"/>
</dbReference>
<dbReference type="InterPro" id="IPR001452">
    <property type="entry name" value="SH3_domain"/>
</dbReference>
<dbReference type="InterPro" id="IPR051702">
    <property type="entry name" value="SH3_domain_YSC84-like"/>
</dbReference>
<feature type="compositionally biased region" description="Polar residues" evidence="3">
    <location>
        <begin position="456"/>
        <end position="469"/>
    </location>
</feature>
<evidence type="ECO:0000259" key="4">
    <source>
        <dbReference type="PROSITE" id="PS50002"/>
    </source>
</evidence>
<dbReference type="OrthoDB" id="10255128at2759"/>
<evidence type="ECO:0000256" key="1">
    <source>
        <dbReference type="ARBA" id="ARBA00022443"/>
    </source>
</evidence>
<dbReference type="eggNOG" id="KOG1843">
    <property type="taxonomic scope" value="Eukaryota"/>
</dbReference>
<feature type="region of interest" description="Disordered" evidence="3">
    <location>
        <begin position="334"/>
        <end position="474"/>
    </location>
</feature>
<feature type="compositionally biased region" description="Polar residues" evidence="3">
    <location>
        <begin position="408"/>
        <end position="425"/>
    </location>
</feature>
<feature type="compositionally biased region" description="Polar residues" evidence="3">
    <location>
        <begin position="375"/>
        <end position="390"/>
    </location>
</feature>
<dbReference type="AlphaFoldDB" id="V5EU21"/>
<dbReference type="HOGENOM" id="CLU_526895_0_0_1"/>
<dbReference type="EMBL" id="KI545873">
    <property type="protein sequence ID" value="EST06588.1"/>
    <property type="molecule type" value="Genomic_DNA"/>
</dbReference>
<evidence type="ECO:0000256" key="2">
    <source>
        <dbReference type="PROSITE-ProRule" id="PRU00192"/>
    </source>
</evidence>
<dbReference type="PRINTS" id="PR00499">
    <property type="entry name" value="P67PHOX"/>
</dbReference>
<dbReference type="CDD" id="cd11524">
    <property type="entry name" value="SYLF"/>
    <property type="match status" value="1"/>
</dbReference>
<accession>V5EU21</accession>